<gene>
    <name evidence="1" type="ORF">L6452_19522</name>
</gene>
<comment type="caution">
    <text evidence="1">The sequence shown here is derived from an EMBL/GenBank/DDBJ whole genome shotgun (WGS) entry which is preliminary data.</text>
</comment>
<accession>A0ACB9B9N4</accession>
<sequence length="165" mass="18150">MPAMRKLVVGLFIILTVVAAGKLVGAQVVHHVVSGDRPTDTSTDVGPWSSGRIFRVGDSLLFRYFSPHETIVELASMEEYYSCDLTNPIKMYTDHVNQVPLEKEGIRYFASASYDKCKNGLKLPVQVKPREVPAMGPSPSSTTHLNGLSALIFIGLFVYGLYNSI</sequence>
<reference evidence="1 2" key="2">
    <citation type="journal article" date="2022" name="Mol. Ecol. Resour.">
        <title>The genomes of chicory, endive, great burdock and yacon provide insights into Asteraceae paleo-polyploidization history and plant inulin production.</title>
        <authorList>
            <person name="Fan W."/>
            <person name="Wang S."/>
            <person name="Wang H."/>
            <person name="Wang A."/>
            <person name="Jiang F."/>
            <person name="Liu H."/>
            <person name="Zhao H."/>
            <person name="Xu D."/>
            <person name="Zhang Y."/>
        </authorList>
    </citation>
    <scope>NUCLEOTIDE SEQUENCE [LARGE SCALE GENOMIC DNA]</scope>
    <source>
        <strain evidence="2">cv. Niubang</strain>
    </source>
</reference>
<dbReference type="EMBL" id="CM042052">
    <property type="protein sequence ID" value="KAI3718643.1"/>
    <property type="molecule type" value="Genomic_DNA"/>
</dbReference>
<dbReference type="Proteomes" id="UP001055879">
    <property type="component" value="Linkage Group LG06"/>
</dbReference>
<reference evidence="2" key="1">
    <citation type="journal article" date="2022" name="Mol. Ecol. Resour.">
        <title>The genomes of chicory, endive, great burdock and yacon provide insights into Asteraceae palaeo-polyploidization history and plant inulin production.</title>
        <authorList>
            <person name="Fan W."/>
            <person name="Wang S."/>
            <person name="Wang H."/>
            <person name="Wang A."/>
            <person name="Jiang F."/>
            <person name="Liu H."/>
            <person name="Zhao H."/>
            <person name="Xu D."/>
            <person name="Zhang Y."/>
        </authorList>
    </citation>
    <scope>NUCLEOTIDE SEQUENCE [LARGE SCALE GENOMIC DNA]</scope>
    <source>
        <strain evidence="2">cv. Niubang</strain>
    </source>
</reference>
<proteinExistence type="predicted"/>
<evidence type="ECO:0000313" key="1">
    <source>
        <dbReference type="EMBL" id="KAI3718643.1"/>
    </source>
</evidence>
<evidence type="ECO:0000313" key="2">
    <source>
        <dbReference type="Proteomes" id="UP001055879"/>
    </source>
</evidence>
<keyword evidence="2" id="KW-1185">Reference proteome</keyword>
<protein>
    <submittedName>
        <fullName evidence="1">Uncharacterized protein</fullName>
    </submittedName>
</protein>
<name>A0ACB9B9N4_ARCLA</name>
<organism evidence="1 2">
    <name type="scientific">Arctium lappa</name>
    <name type="common">Greater burdock</name>
    <name type="synonym">Lappa major</name>
    <dbReference type="NCBI Taxonomy" id="4217"/>
    <lineage>
        <taxon>Eukaryota</taxon>
        <taxon>Viridiplantae</taxon>
        <taxon>Streptophyta</taxon>
        <taxon>Embryophyta</taxon>
        <taxon>Tracheophyta</taxon>
        <taxon>Spermatophyta</taxon>
        <taxon>Magnoliopsida</taxon>
        <taxon>eudicotyledons</taxon>
        <taxon>Gunneridae</taxon>
        <taxon>Pentapetalae</taxon>
        <taxon>asterids</taxon>
        <taxon>campanulids</taxon>
        <taxon>Asterales</taxon>
        <taxon>Asteraceae</taxon>
        <taxon>Carduoideae</taxon>
        <taxon>Cardueae</taxon>
        <taxon>Arctiinae</taxon>
        <taxon>Arctium</taxon>
    </lineage>
</organism>